<keyword evidence="6 7" id="KW-0472">Membrane</keyword>
<evidence type="ECO:0000256" key="3">
    <source>
        <dbReference type="ARBA" id="ARBA00022475"/>
    </source>
</evidence>
<accession>A0A250JX29</accession>
<evidence type="ECO:0000256" key="6">
    <source>
        <dbReference type="ARBA" id="ARBA00023136"/>
    </source>
</evidence>
<evidence type="ECO:0000256" key="1">
    <source>
        <dbReference type="ARBA" id="ARBA00004651"/>
    </source>
</evidence>
<dbReference type="Gene3D" id="1.10.287.3510">
    <property type="match status" value="1"/>
</dbReference>
<sequence length="119" mass="12744">MELFLALTVGGLFAAGLYCLMLHSVVRLALGLVLLGSATNLLLFTVNGLQRGFAPLVPEGQQALTGPFADPLPQAFILTAIVINFGLLALLLVLVHRTAQETDTDDTRALRTELKDSQQ</sequence>
<name>A0A250JX29_9BACT</name>
<evidence type="ECO:0000256" key="2">
    <source>
        <dbReference type="ARBA" id="ARBA00010388"/>
    </source>
</evidence>
<dbReference type="AlphaFoldDB" id="A0A250JX29"/>
<protein>
    <submittedName>
        <fullName evidence="8">Cation:proton antiporter</fullName>
    </submittedName>
</protein>
<dbReference type="RefSeq" id="WP_013940489.1">
    <property type="nucleotide sequence ID" value="NZ_CP022203.1"/>
</dbReference>
<comment type="similarity">
    <text evidence="2">Belongs to the CPA3 antiporters (TC 2.A.63) subunit C family.</text>
</comment>
<organism evidence="8 9">
    <name type="scientific">Corallococcus macrosporus DSM 14697</name>
    <dbReference type="NCBI Taxonomy" id="1189310"/>
    <lineage>
        <taxon>Bacteria</taxon>
        <taxon>Pseudomonadati</taxon>
        <taxon>Myxococcota</taxon>
        <taxon>Myxococcia</taxon>
        <taxon>Myxococcales</taxon>
        <taxon>Cystobacterineae</taxon>
        <taxon>Myxococcaceae</taxon>
        <taxon>Corallococcus</taxon>
    </lineage>
</organism>
<proteinExistence type="inferred from homology"/>
<evidence type="ECO:0000256" key="4">
    <source>
        <dbReference type="ARBA" id="ARBA00022692"/>
    </source>
</evidence>
<dbReference type="InterPro" id="IPR039428">
    <property type="entry name" value="NUOK/Mnh_C1-like"/>
</dbReference>
<dbReference type="GO" id="GO:0005886">
    <property type="term" value="C:plasma membrane"/>
    <property type="evidence" value="ECO:0007669"/>
    <property type="project" value="UniProtKB-SubCell"/>
</dbReference>
<evidence type="ECO:0000313" key="9">
    <source>
        <dbReference type="Proteomes" id="UP000217343"/>
    </source>
</evidence>
<keyword evidence="9" id="KW-1185">Reference proteome</keyword>
<feature type="transmembrane region" description="Helical" evidence="7">
    <location>
        <begin position="75"/>
        <end position="95"/>
    </location>
</feature>
<gene>
    <name evidence="8" type="ORF">MYMAC_003806</name>
</gene>
<evidence type="ECO:0000256" key="7">
    <source>
        <dbReference type="SAM" id="Phobius"/>
    </source>
</evidence>
<dbReference type="PANTHER" id="PTHR34583:SF2">
    <property type="entry name" value="ANTIPORTER SUBUNIT MNHC2-RELATED"/>
    <property type="match status" value="1"/>
</dbReference>
<dbReference type="PANTHER" id="PTHR34583">
    <property type="entry name" value="ANTIPORTER SUBUNIT MNHC2-RELATED"/>
    <property type="match status" value="1"/>
</dbReference>
<reference evidence="8 9" key="1">
    <citation type="submission" date="2017-06" db="EMBL/GenBank/DDBJ databases">
        <title>Sequencing and comparative analysis of myxobacterial genomes.</title>
        <authorList>
            <person name="Rupp O."/>
            <person name="Goesmann A."/>
            <person name="Sogaard-Andersen L."/>
        </authorList>
    </citation>
    <scope>NUCLEOTIDE SEQUENCE [LARGE SCALE GENOMIC DNA]</scope>
    <source>
        <strain evidence="8 9">DSM 14697</strain>
    </source>
</reference>
<evidence type="ECO:0000313" key="8">
    <source>
        <dbReference type="EMBL" id="ATB48180.1"/>
    </source>
</evidence>
<dbReference type="Pfam" id="PF00420">
    <property type="entry name" value="Oxidored_q2"/>
    <property type="match status" value="1"/>
</dbReference>
<keyword evidence="3" id="KW-1003">Cell membrane</keyword>
<keyword evidence="4 7" id="KW-0812">Transmembrane</keyword>
<dbReference type="EMBL" id="CP022203">
    <property type="protein sequence ID" value="ATB48180.1"/>
    <property type="molecule type" value="Genomic_DNA"/>
</dbReference>
<evidence type="ECO:0000256" key="5">
    <source>
        <dbReference type="ARBA" id="ARBA00022989"/>
    </source>
</evidence>
<dbReference type="Proteomes" id="UP000217343">
    <property type="component" value="Chromosome"/>
</dbReference>
<comment type="subcellular location">
    <subcellularLocation>
        <location evidence="1">Cell membrane</location>
        <topology evidence="1">Multi-pass membrane protein</topology>
    </subcellularLocation>
</comment>
<dbReference type="OrthoDB" id="9799219at2"/>
<keyword evidence="5 7" id="KW-1133">Transmembrane helix</keyword>
<dbReference type="InterPro" id="IPR050601">
    <property type="entry name" value="CPA3_antiporter_subunitC"/>
</dbReference>
<dbReference type="KEGG" id="mmas:MYMAC_003806"/>